<dbReference type="OrthoDB" id="914111at2759"/>
<sequence length="180" mass="20161">MVCRDSTGCFIHAVVGRVPGSDLTVGEAAAMKLGVKEALKNGCSSMILEGDSLDVISTLQGFPKRVDWRIHNNTIHDIHALLQQLIFWKCRHTQRGANNDAYCLARWAASEFIYGGSPYVIEQADLNWLYVEIDPLTMFLSKNEEPVVLIKKKKKLGLFPKSCQSSFHTSRLEFGYPRGS</sequence>
<dbReference type="EMBL" id="RXIC02000023">
    <property type="protein sequence ID" value="KAB1214862.1"/>
    <property type="molecule type" value="Genomic_DNA"/>
</dbReference>
<name>A0A6A1VPM7_9ROSI</name>
<dbReference type="CDD" id="cd06222">
    <property type="entry name" value="RNase_H_like"/>
    <property type="match status" value="1"/>
</dbReference>
<feature type="domain" description="RNase H type-1" evidence="1">
    <location>
        <begin position="1"/>
        <end position="108"/>
    </location>
</feature>
<evidence type="ECO:0000313" key="2">
    <source>
        <dbReference type="EMBL" id="KAB1214862.1"/>
    </source>
</evidence>
<dbReference type="InterPro" id="IPR036397">
    <property type="entry name" value="RNaseH_sf"/>
</dbReference>
<comment type="caution">
    <text evidence="2">The sequence shown here is derived from an EMBL/GenBank/DDBJ whole genome shotgun (WGS) entry which is preliminary data.</text>
</comment>
<evidence type="ECO:0000313" key="3">
    <source>
        <dbReference type="Proteomes" id="UP000516437"/>
    </source>
</evidence>
<dbReference type="InterPro" id="IPR053151">
    <property type="entry name" value="RNase_H-like"/>
</dbReference>
<dbReference type="PANTHER" id="PTHR47723">
    <property type="entry name" value="OS05G0353850 PROTEIN"/>
    <property type="match status" value="1"/>
</dbReference>
<dbReference type="AlphaFoldDB" id="A0A6A1VPM7"/>
<reference evidence="2 3" key="1">
    <citation type="journal article" date="2019" name="Plant Biotechnol. J.">
        <title>The red bayberry genome and genetic basis of sex determination.</title>
        <authorList>
            <person name="Jia H.M."/>
            <person name="Jia H.J."/>
            <person name="Cai Q.L."/>
            <person name="Wang Y."/>
            <person name="Zhao H.B."/>
            <person name="Yang W.F."/>
            <person name="Wang G.Y."/>
            <person name="Li Y.H."/>
            <person name="Zhan D.L."/>
            <person name="Shen Y.T."/>
            <person name="Niu Q.F."/>
            <person name="Chang L."/>
            <person name="Qiu J."/>
            <person name="Zhao L."/>
            <person name="Xie H.B."/>
            <person name="Fu W.Y."/>
            <person name="Jin J."/>
            <person name="Li X.W."/>
            <person name="Jiao Y."/>
            <person name="Zhou C.C."/>
            <person name="Tu T."/>
            <person name="Chai C.Y."/>
            <person name="Gao J.L."/>
            <person name="Fan L.J."/>
            <person name="van de Weg E."/>
            <person name="Wang J.Y."/>
            <person name="Gao Z.S."/>
        </authorList>
    </citation>
    <scope>NUCLEOTIDE SEQUENCE [LARGE SCALE GENOMIC DNA]</scope>
    <source>
        <tissue evidence="2">Leaves</tissue>
    </source>
</reference>
<dbReference type="InterPro" id="IPR012337">
    <property type="entry name" value="RNaseH-like_sf"/>
</dbReference>
<evidence type="ECO:0000259" key="1">
    <source>
        <dbReference type="Pfam" id="PF13456"/>
    </source>
</evidence>
<dbReference type="InterPro" id="IPR044730">
    <property type="entry name" value="RNase_H-like_dom_plant"/>
</dbReference>
<organism evidence="2 3">
    <name type="scientific">Morella rubra</name>
    <name type="common">Chinese bayberry</name>
    <dbReference type="NCBI Taxonomy" id="262757"/>
    <lineage>
        <taxon>Eukaryota</taxon>
        <taxon>Viridiplantae</taxon>
        <taxon>Streptophyta</taxon>
        <taxon>Embryophyta</taxon>
        <taxon>Tracheophyta</taxon>
        <taxon>Spermatophyta</taxon>
        <taxon>Magnoliopsida</taxon>
        <taxon>eudicotyledons</taxon>
        <taxon>Gunneridae</taxon>
        <taxon>Pentapetalae</taxon>
        <taxon>rosids</taxon>
        <taxon>fabids</taxon>
        <taxon>Fagales</taxon>
        <taxon>Myricaceae</taxon>
        <taxon>Morella</taxon>
    </lineage>
</organism>
<keyword evidence="3" id="KW-1185">Reference proteome</keyword>
<dbReference type="GO" id="GO:0004523">
    <property type="term" value="F:RNA-DNA hybrid ribonuclease activity"/>
    <property type="evidence" value="ECO:0007669"/>
    <property type="project" value="InterPro"/>
</dbReference>
<dbReference type="InterPro" id="IPR002156">
    <property type="entry name" value="RNaseH_domain"/>
</dbReference>
<accession>A0A6A1VPM7</accession>
<dbReference type="SUPFAM" id="SSF53098">
    <property type="entry name" value="Ribonuclease H-like"/>
    <property type="match status" value="1"/>
</dbReference>
<protein>
    <recommendedName>
        <fullName evidence="1">RNase H type-1 domain-containing protein</fullName>
    </recommendedName>
</protein>
<dbReference type="PANTHER" id="PTHR47723:SF19">
    <property type="entry name" value="POLYNUCLEOTIDYL TRANSFERASE, RIBONUCLEASE H-LIKE SUPERFAMILY PROTEIN"/>
    <property type="match status" value="1"/>
</dbReference>
<proteinExistence type="predicted"/>
<gene>
    <name evidence="2" type="ORF">CJ030_MR5G018748</name>
</gene>
<dbReference type="Pfam" id="PF13456">
    <property type="entry name" value="RVT_3"/>
    <property type="match status" value="1"/>
</dbReference>
<dbReference type="GO" id="GO:0003676">
    <property type="term" value="F:nucleic acid binding"/>
    <property type="evidence" value="ECO:0007669"/>
    <property type="project" value="InterPro"/>
</dbReference>
<dbReference type="Gene3D" id="3.30.420.10">
    <property type="entry name" value="Ribonuclease H-like superfamily/Ribonuclease H"/>
    <property type="match status" value="1"/>
</dbReference>
<dbReference type="Proteomes" id="UP000516437">
    <property type="component" value="Chromosome 5"/>
</dbReference>